<evidence type="ECO:0000313" key="3">
    <source>
        <dbReference type="Proteomes" id="UP000002734"/>
    </source>
</evidence>
<keyword evidence="1" id="KW-0812">Transmembrane</keyword>
<protein>
    <submittedName>
        <fullName evidence="2">Uncharacterized protein</fullName>
    </submittedName>
</protein>
<sequence>MVRVQALPPTASTTVLCGIGLLHPTFRCLGQNFIFFYFQLVAFIFLKIIRIKRSNTLSKSVRQRIGMCIDKSRDQWLGSNPIALEIERNNIELLMFNSQE</sequence>
<organism evidence="2 3">
    <name type="scientific">Musicola paradisiaca (strain Ech703)</name>
    <name type="common">Dickeya paradisiaca</name>
    <name type="synonym">Dickeya dadantii</name>
    <dbReference type="NCBI Taxonomy" id="579405"/>
    <lineage>
        <taxon>Bacteria</taxon>
        <taxon>Pseudomonadati</taxon>
        <taxon>Pseudomonadota</taxon>
        <taxon>Gammaproteobacteria</taxon>
        <taxon>Enterobacterales</taxon>
        <taxon>Pectobacteriaceae</taxon>
        <taxon>Musicola</taxon>
    </lineage>
</organism>
<reference evidence="2" key="1">
    <citation type="submission" date="2009-06" db="EMBL/GenBank/DDBJ databases">
        <title>Complete sequence of Dickeya dadantii Ech703.</title>
        <authorList>
            <consortium name="US DOE Joint Genome Institute"/>
            <person name="Lucas S."/>
            <person name="Copeland A."/>
            <person name="Lapidus A."/>
            <person name="Glavina del Rio T."/>
            <person name="Dalin E."/>
            <person name="Tice H."/>
            <person name="Bruce D."/>
            <person name="Goodwin L."/>
            <person name="Pitluck S."/>
            <person name="Chertkov O."/>
            <person name="Brettin T."/>
            <person name="Detter J.C."/>
            <person name="Han C."/>
            <person name="Larimer F."/>
            <person name="Land M."/>
            <person name="Hauser L."/>
            <person name="Kyrpides N."/>
            <person name="Mikhailova N."/>
            <person name="Balakrishnan V."/>
            <person name="Glasner J."/>
            <person name="Perna N.T."/>
        </authorList>
    </citation>
    <scope>NUCLEOTIDE SEQUENCE [LARGE SCALE GENOMIC DNA]</scope>
    <source>
        <strain evidence="2">Ech703</strain>
    </source>
</reference>
<keyword evidence="1" id="KW-1133">Transmembrane helix</keyword>
<gene>
    <name evidence="2" type="ordered locus">Dd703_1553</name>
</gene>
<dbReference type="HOGENOM" id="CLU_2301334_0_0_6"/>
<feature type="transmembrane region" description="Helical" evidence="1">
    <location>
        <begin position="29"/>
        <end position="49"/>
    </location>
</feature>
<evidence type="ECO:0000256" key="1">
    <source>
        <dbReference type="SAM" id="Phobius"/>
    </source>
</evidence>
<dbReference type="Proteomes" id="UP000002734">
    <property type="component" value="Chromosome"/>
</dbReference>
<dbReference type="EMBL" id="CP001654">
    <property type="protein sequence ID" value="ACS85352.1"/>
    <property type="molecule type" value="Genomic_DNA"/>
</dbReference>
<keyword evidence="3" id="KW-1185">Reference proteome</keyword>
<evidence type="ECO:0000313" key="2">
    <source>
        <dbReference type="EMBL" id="ACS85352.1"/>
    </source>
</evidence>
<dbReference type="KEGG" id="dda:Dd703_1553"/>
<proteinExistence type="predicted"/>
<dbReference type="AlphaFoldDB" id="C6C3K7"/>
<keyword evidence="1" id="KW-0472">Membrane</keyword>
<accession>C6C3K7</accession>
<name>C6C3K7_MUSP7</name>